<dbReference type="Gene3D" id="1.10.1740.10">
    <property type="match status" value="1"/>
</dbReference>
<keyword evidence="4 6" id="KW-0238">DNA-binding</keyword>
<dbReference type="PROSITE" id="PS00715">
    <property type="entry name" value="SIGMA70_1"/>
    <property type="match status" value="1"/>
</dbReference>
<evidence type="ECO:0000313" key="9">
    <source>
        <dbReference type="EMBL" id="MFC5476049.1"/>
    </source>
</evidence>
<feature type="DNA-binding region" description="H-T-H motif" evidence="6">
    <location>
        <begin position="209"/>
        <end position="228"/>
    </location>
</feature>
<evidence type="ECO:0000256" key="5">
    <source>
        <dbReference type="ARBA" id="ARBA00023163"/>
    </source>
</evidence>
<dbReference type="EMBL" id="JBHSMT010000029">
    <property type="protein sequence ID" value="MFC5476049.1"/>
    <property type="molecule type" value="Genomic_DNA"/>
</dbReference>
<comment type="function">
    <text evidence="6">Sigma factors are initiation factors that promote the attachment of RNA polymerase to specific initiation sites and are then released. This sigma factor controls the expression of flagella-related genes.</text>
</comment>
<sequence>MYTAQGKIDKSDTLAKHAPLVRRLALQLIAKLPASVELDDMIQAGMLGLLDAANRYQENQGAQFETYASQRIRGAMLDELRANDWLSRGLRQSSRSVDVAVQALEQKLARPPTEREIAQAMQLSLEEYQQLLQEIHGSQLVYYEDFDTGSNENAFLDSQIGLGEQGGHGDPLERMLESGMRHMLVEAIAAMPERERLLLSLYYEQELNLREIGAVLEVSQSRVCQLHSQAISRLRARLHETSSSEAA</sequence>
<dbReference type="PANTHER" id="PTHR30385">
    <property type="entry name" value="SIGMA FACTOR F FLAGELLAR"/>
    <property type="match status" value="1"/>
</dbReference>
<evidence type="ECO:0000259" key="7">
    <source>
        <dbReference type="PROSITE" id="PS00715"/>
    </source>
</evidence>
<dbReference type="PROSITE" id="PS00716">
    <property type="entry name" value="SIGMA70_2"/>
    <property type="match status" value="1"/>
</dbReference>
<dbReference type="SUPFAM" id="SSF88659">
    <property type="entry name" value="Sigma3 and sigma4 domains of RNA polymerase sigma factors"/>
    <property type="match status" value="2"/>
</dbReference>
<dbReference type="InterPro" id="IPR007624">
    <property type="entry name" value="RNA_pol_sigma70_r3"/>
</dbReference>
<organism evidence="9 10">
    <name type="scientific">Paraherbaspirillum soli</name>
    <dbReference type="NCBI Taxonomy" id="631222"/>
    <lineage>
        <taxon>Bacteria</taxon>
        <taxon>Pseudomonadati</taxon>
        <taxon>Pseudomonadota</taxon>
        <taxon>Betaproteobacteria</taxon>
        <taxon>Burkholderiales</taxon>
        <taxon>Oxalobacteraceae</taxon>
        <taxon>Paraherbaspirillum</taxon>
    </lineage>
</organism>
<keyword evidence="2 6" id="KW-0805">Transcription regulation</keyword>
<dbReference type="NCBIfam" id="NF005413">
    <property type="entry name" value="PRK06986.1"/>
    <property type="match status" value="1"/>
</dbReference>
<feature type="short sequence motif" description="Interaction with polymerase core subunit RpoC" evidence="6">
    <location>
        <begin position="40"/>
        <end position="43"/>
    </location>
</feature>
<feature type="domain" description="RNA polymerase sigma-70" evidence="7">
    <location>
        <begin position="40"/>
        <end position="53"/>
    </location>
</feature>
<keyword evidence="1 6" id="KW-0963">Cytoplasm</keyword>
<evidence type="ECO:0000256" key="6">
    <source>
        <dbReference type="HAMAP-Rule" id="MF_00962"/>
    </source>
</evidence>
<dbReference type="Pfam" id="PF04542">
    <property type="entry name" value="Sigma70_r2"/>
    <property type="match status" value="1"/>
</dbReference>
<dbReference type="CDD" id="cd06171">
    <property type="entry name" value="Sigma70_r4"/>
    <property type="match status" value="1"/>
</dbReference>
<dbReference type="PIRSF" id="PIRSF000770">
    <property type="entry name" value="RNA_pol_sigma-SigE/K"/>
    <property type="match status" value="1"/>
</dbReference>
<evidence type="ECO:0000256" key="1">
    <source>
        <dbReference type="ARBA" id="ARBA00022490"/>
    </source>
</evidence>
<comment type="caution">
    <text evidence="6">Lacks conserved residue(s) required for the propagation of feature annotation.</text>
</comment>
<protein>
    <recommendedName>
        <fullName evidence="6">RNA polymerase sigma factor FliA</fullName>
    </recommendedName>
    <alternativeName>
        <fullName evidence="6">RNA polymerase sigma factor for flagellar operon</fullName>
    </alternativeName>
    <alternativeName>
        <fullName evidence="6">Sigma F</fullName>
    </alternativeName>
    <alternativeName>
        <fullName evidence="6">Sigma-28</fullName>
    </alternativeName>
</protein>
<dbReference type="InterPro" id="IPR013324">
    <property type="entry name" value="RNA_pol_sigma_r3/r4-like"/>
</dbReference>
<comment type="caution">
    <text evidence="9">The sequence shown here is derived from an EMBL/GenBank/DDBJ whole genome shotgun (WGS) entry which is preliminary data.</text>
</comment>
<feature type="region of interest" description="Sigma-70 factor domain-2" evidence="6">
    <location>
        <begin position="13"/>
        <end position="85"/>
    </location>
</feature>
<dbReference type="PANTHER" id="PTHR30385:SF7">
    <property type="entry name" value="RNA POLYMERASE SIGMA FACTOR FLIA"/>
    <property type="match status" value="1"/>
</dbReference>
<keyword evidence="3 6" id="KW-0731">Sigma factor</keyword>
<dbReference type="InterPro" id="IPR012845">
    <property type="entry name" value="RNA_pol_sigma_FliA_WhiG"/>
</dbReference>
<accession>A0ABW0MDY5</accession>
<evidence type="ECO:0000259" key="8">
    <source>
        <dbReference type="PROSITE" id="PS00716"/>
    </source>
</evidence>
<dbReference type="InterPro" id="IPR014284">
    <property type="entry name" value="RNA_pol_sigma-70_dom"/>
</dbReference>
<evidence type="ECO:0000313" key="10">
    <source>
        <dbReference type="Proteomes" id="UP001596045"/>
    </source>
</evidence>
<comment type="subcellular location">
    <subcellularLocation>
        <location evidence="6">Cytoplasm</location>
    </subcellularLocation>
</comment>
<dbReference type="PRINTS" id="PR00046">
    <property type="entry name" value="SIGMA70FCT"/>
</dbReference>
<dbReference type="InterPro" id="IPR000943">
    <property type="entry name" value="RNA_pol_sigma70"/>
</dbReference>
<name>A0ABW0MDY5_9BURK</name>
<feature type="region of interest" description="Sigma-70 factor domain-4" evidence="6">
    <location>
        <begin position="187"/>
        <end position="235"/>
    </location>
</feature>
<proteinExistence type="inferred from homology"/>
<keyword evidence="10" id="KW-1185">Reference proteome</keyword>
<dbReference type="HAMAP" id="MF_00962">
    <property type="entry name" value="Sigma70_FliA"/>
    <property type="match status" value="1"/>
</dbReference>
<dbReference type="RefSeq" id="WP_378999870.1">
    <property type="nucleotide sequence ID" value="NZ_JBHSMT010000029.1"/>
</dbReference>
<dbReference type="Pfam" id="PF04545">
    <property type="entry name" value="Sigma70_r4"/>
    <property type="match status" value="1"/>
</dbReference>
<keyword evidence="5 6" id="KW-0804">Transcription</keyword>
<evidence type="ECO:0000256" key="3">
    <source>
        <dbReference type="ARBA" id="ARBA00023082"/>
    </source>
</evidence>
<dbReference type="InterPro" id="IPR007627">
    <property type="entry name" value="RNA_pol_sigma70_r2"/>
</dbReference>
<reference evidence="10" key="1">
    <citation type="journal article" date="2019" name="Int. J. Syst. Evol. Microbiol.">
        <title>The Global Catalogue of Microorganisms (GCM) 10K type strain sequencing project: providing services to taxonomists for standard genome sequencing and annotation.</title>
        <authorList>
            <consortium name="The Broad Institute Genomics Platform"/>
            <consortium name="The Broad Institute Genome Sequencing Center for Infectious Disease"/>
            <person name="Wu L."/>
            <person name="Ma J."/>
        </authorList>
    </citation>
    <scope>NUCLEOTIDE SEQUENCE [LARGE SCALE GENOMIC DNA]</scope>
    <source>
        <strain evidence="10">JCM 17066</strain>
    </source>
</reference>
<evidence type="ECO:0000256" key="4">
    <source>
        <dbReference type="ARBA" id="ARBA00023125"/>
    </source>
</evidence>
<dbReference type="NCBIfam" id="TIGR02937">
    <property type="entry name" value="sigma70-ECF"/>
    <property type="match status" value="1"/>
</dbReference>
<dbReference type="Pfam" id="PF04539">
    <property type="entry name" value="Sigma70_r3"/>
    <property type="match status" value="1"/>
</dbReference>
<feature type="domain" description="RNA polymerase sigma-70" evidence="8">
    <location>
        <begin position="208"/>
        <end position="234"/>
    </location>
</feature>
<dbReference type="InterPro" id="IPR013325">
    <property type="entry name" value="RNA_pol_sigma_r2"/>
</dbReference>
<gene>
    <name evidence="6" type="primary">fliA</name>
    <name evidence="9" type="ORF">ACFPM8_18970</name>
</gene>
<dbReference type="Gene3D" id="1.20.140.160">
    <property type="match status" value="1"/>
</dbReference>
<dbReference type="InterPro" id="IPR028617">
    <property type="entry name" value="Sigma70_FliA"/>
</dbReference>
<dbReference type="Proteomes" id="UP001596045">
    <property type="component" value="Unassembled WGS sequence"/>
</dbReference>
<dbReference type="NCBIfam" id="TIGR02479">
    <property type="entry name" value="FliA_WhiG"/>
    <property type="match status" value="1"/>
</dbReference>
<dbReference type="SUPFAM" id="SSF88946">
    <property type="entry name" value="Sigma2 domain of RNA polymerase sigma factors"/>
    <property type="match status" value="1"/>
</dbReference>
<comment type="similarity">
    <text evidence="6">Belongs to the sigma-70 factor family. FliA subfamily.</text>
</comment>
<dbReference type="InterPro" id="IPR007630">
    <property type="entry name" value="RNA_pol_sigma70_r4"/>
</dbReference>
<evidence type="ECO:0000256" key="2">
    <source>
        <dbReference type="ARBA" id="ARBA00023015"/>
    </source>
</evidence>